<dbReference type="InterPro" id="IPR011006">
    <property type="entry name" value="CheY-like_superfamily"/>
</dbReference>
<accession>R7ZZ74</accession>
<keyword evidence="12" id="KW-0472">Membrane</keyword>
<dbReference type="Pfam" id="PF02518">
    <property type="entry name" value="HATPase_c"/>
    <property type="match status" value="1"/>
</dbReference>
<dbReference type="InterPro" id="IPR003661">
    <property type="entry name" value="HisK_dim/P_dom"/>
</dbReference>
<evidence type="ECO:0000259" key="15">
    <source>
        <dbReference type="PROSITE" id="PS50112"/>
    </source>
</evidence>
<dbReference type="PROSITE" id="PS50110">
    <property type="entry name" value="RESPONSE_REGULATORY"/>
    <property type="match status" value="1"/>
</dbReference>
<keyword evidence="8" id="KW-0902">Two-component regulatory system</keyword>
<dbReference type="GO" id="GO:0000155">
    <property type="term" value="F:phosphorelay sensor kinase activity"/>
    <property type="evidence" value="ECO:0007669"/>
    <property type="project" value="InterPro"/>
</dbReference>
<dbReference type="InterPro" id="IPR036097">
    <property type="entry name" value="HisK_dim/P_sf"/>
</dbReference>
<dbReference type="CDD" id="cd00082">
    <property type="entry name" value="HisKA"/>
    <property type="match status" value="1"/>
</dbReference>
<dbReference type="CDD" id="cd17546">
    <property type="entry name" value="REC_hyHK_CKI1_RcsC-like"/>
    <property type="match status" value="1"/>
</dbReference>
<dbReference type="EMBL" id="AQHR01000004">
    <property type="protein sequence ID" value="EON79397.1"/>
    <property type="molecule type" value="Genomic_DNA"/>
</dbReference>
<dbReference type="FunFam" id="3.30.565.10:FF:000010">
    <property type="entry name" value="Sensor histidine kinase RcsC"/>
    <property type="match status" value="1"/>
</dbReference>
<dbReference type="EC" id="2.7.13.3" evidence="2"/>
<dbReference type="Proteomes" id="UP000013909">
    <property type="component" value="Unassembled WGS sequence"/>
</dbReference>
<dbReference type="InterPro" id="IPR003594">
    <property type="entry name" value="HATPase_dom"/>
</dbReference>
<feature type="domain" description="Response regulatory" evidence="14">
    <location>
        <begin position="748"/>
        <end position="866"/>
    </location>
</feature>
<evidence type="ECO:0000313" key="16">
    <source>
        <dbReference type="EMBL" id="EON79397.1"/>
    </source>
</evidence>
<dbReference type="InterPro" id="IPR005467">
    <property type="entry name" value="His_kinase_dom"/>
</dbReference>
<dbReference type="PRINTS" id="PR00344">
    <property type="entry name" value="BCTRLSENSOR"/>
</dbReference>
<dbReference type="Pfam" id="PF00512">
    <property type="entry name" value="HisKA"/>
    <property type="match status" value="1"/>
</dbReference>
<dbReference type="SUPFAM" id="SSF55874">
    <property type="entry name" value="ATPase domain of HSP90 chaperone/DNA topoisomerase II/histidine kinase"/>
    <property type="match status" value="1"/>
</dbReference>
<comment type="catalytic activity">
    <reaction evidence="1">
        <text>ATP + protein L-histidine = ADP + protein N-phospho-L-histidine.</text>
        <dbReference type="EC" id="2.7.13.3"/>
    </reaction>
</comment>
<dbReference type="SUPFAM" id="SSF47384">
    <property type="entry name" value="Homodimeric domain of signal transducing histidine kinase"/>
    <property type="match status" value="1"/>
</dbReference>
<dbReference type="RefSeq" id="WP_010852241.1">
    <property type="nucleotide sequence ID" value="NZ_AQHR01000004.1"/>
</dbReference>
<feature type="transmembrane region" description="Helical" evidence="12">
    <location>
        <begin position="68"/>
        <end position="91"/>
    </location>
</feature>
<proteinExistence type="predicted"/>
<evidence type="ECO:0000256" key="7">
    <source>
        <dbReference type="ARBA" id="ARBA00022840"/>
    </source>
</evidence>
<feature type="transmembrane region" description="Helical" evidence="12">
    <location>
        <begin position="145"/>
        <end position="168"/>
    </location>
</feature>
<keyword evidence="12" id="KW-1133">Transmembrane helix</keyword>
<keyword evidence="7" id="KW-0067">ATP-binding</keyword>
<evidence type="ECO:0000259" key="14">
    <source>
        <dbReference type="PROSITE" id="PS50110"/>
    </source>
</evidence>
<dbReference type="InterPro" id="IPR035965">
    <property type="entry name" value="PAS-like_dom_sf"/>
</dbReference>
<feature type="domain" description="PAS" evidence="15">
    <location>
        <begin position="233"/>
        <end position="269"/>
    </location>
</feature>
<dbReference type="OrthoDB" id="9811889at2"/>
<dbReference type="SMART" id="SM00448">
    <property type="entry name" value="REC"/>
    <property type="match status" value="1"/>
</dbReference>
<dbReference type="Gene3D" id="1.10.287.130">
    <property type="match status" value="1"/>
</dbReference>
<evidence type="ECO:0000256" key="1">
    <source>
        <dbReference type="ARBA" id="ARBA00000085"/>
    </source>
</evidence>
<comment type="caution">
    <text evidence="16">The sequence shown here is derived from an EMBL/GenBank/DDBJ whole genome shotgun (WGS) entry which is preliminary data.</text>
</comment>
<evidence type="ECO:0000256" key="11">
    <source>
        <dbReference type="PROSITE-ProRule" id="PRU00169"/>
    </source>
</evidence>
<keyword evidence="5" id="KW-0547">Nucleotide-binding</keyword>
<dbReference type="CDD" id="cd16922">
    <property type="entry name" value="HATPase_EvgS-ArcB-TorS-like"/>
    <property type="match status" value="1"/>
</dbReference>
<keyword evidence="6" id="KW-0418">Kinase</keyword>
<dbReference type="Pfam" id="PF13188">
    <property type="entry name" value="PAS_8"/>
    <property type="match status" value="1"/>
</dbReference>
<dbReference type="Pfam" id="PF00072">
    <property type="entry name" value="Response_reg"/>
    <property type="match status" value="1"/>
</dbReference>
<evidence type="ECO:0000256" key="9">
    <source>
        <dbReference type="ARBA" id="ARBA00064003"/>
    </source>
</evidence>
<feature type="transmembrane region" description="Helical" evidence="12">
    <location>
        <begin position="37"/>
        <end position="56"/>
    </location>
</feature>
<dbReference type="InterPro" id="IPR004358">
    <property type="entry name" value="Sig_transdc_His_kin-like_C"/>
</dbReference>
<dbReference type="CDD" id="cd00130">
    <property type="entry name" value="PAS"/>
    <property type="match status" value="1"/>
</dbReference>
<dbReference type="PATRIC" id="fig|1288963.3.peg.87"/>
<feature type="transmembrane region" description="Helical" evidence="12">
    <location>
        <begin position="6"/>
        <end position="25"/>
    </location>
</feature>
<feature type="modified residue" description="4-aspartylphosphate" evidence="11">
    <location>
        <position position="799"/>
    </location>
</feature>
<dbReference type="InterPro" id="IPR031621">
    <property type="entry name" value="HisKA_7TM"/>
</dbReference>
<keyword evidence="12" id="KW-0812">Transmembrane</keyword>
<evidence type="ECO:0000313" key="17">
    <source>
        <dbReference type="Proteomes" id="UP000013909"/>
    </source>
</evidence>
<evidence type="ECO:0000256" key="3">
    <source>
        <dbReference type="ARBA" id="ARBA00022553"/>
    </source>
</evidence>
<comment type="subunit">
    <text evidence="9">At low DSF concentrations, interacts with RpfF.</text>
</comment>
<dbReference type="GO" id="GO:0005524">
    <property type="term" value="F:ATP binding"/>
    <property type="evidence" value="ECO:0007669"/>
    <property type="project" value="UniProtKB-KW"/>
</dbReference>
<gene>
    <name evidence="16" type="ORF">ADIS_0087</name>
</gene>
<evidence type="ECO:0000256" key="10">
    <source>
        <dbReference type="ARBA" id="ARBA00068150"/>
    </source>
</evidence>
<evidence type="ECO:0000256" key="6">
    <source>
        <dbReference type="ARBA" id="ARBA00022777"/>
    </source>
</evidence>
<evidence type="ECO:0000256" key="2">
    <source>
        <dbReference type="ARBA" id="ARBA00012438"/>
    </source>
</evidence>
<dbReference type="SMART" id="SM00388">
    <property type="entry name" value="HisKA"/>
    <property type="match status" value="1"/>
</dbReference>
<dbReference type="FunFam" id="1.10.287.130:FF:000002">
    <property type="entry name" value="Two-component osmosensing histidine kinase"/>
    <property type="match status" value="1"/>
</dbReference>
<keyword evidence="3 11" id="KW-0597">Phosphoprotein</keyword>
<dbReference type="Pfam" id="PF16927">
    <property type="entry name" value="HisKA_7TM"/>
    <property type="match status" value="1"/>
</dbReference>
<dbReference type="PROSITE" id="PS50109">
    <property type="entry name" value="HIS_KIN"/>
    <property type="match status" value="1"/>
</dbReference>
<feature type="transmembrane region" description="Helical" evidence="12">
    <location>
        <begin position="180"/>
        <end position="197"/>
    </location>
</feature>
<feature type="domain" description="Histidine kinase" evidence="13">
    <location>
        <begin position="367"/>
        <end position="588"/>
    </location>
</feature>
<evidence type="ECO:0000256" key="5">
    <source>
        <dbReference type="ARBA" id="ARBA00022741"/>
    </source>
</evidence>
<dbReference type="STRING" id="1232681.ADIS_0087"/>
<sequence length="867" mass="97044">MGIYFSLNGVVVWMLVSGIIPLLLALSAGKLRKSKEVTFFVFLMISSAVYSLGYAFELASVGLPQKVFFLNLQYFGAVFFGPVLFLMVWHYSGSSAIPWIQRLVFVVPLITLVLVFTNGKHYLFYTSYSAVHNDIMDVLVTTKGPIYWAHQAYTVILLVASQIVLVRMLVLGTVTDARQIYFVGLGALCPILAYFSLLSDIVPFHLDPIPLSFIGTGVFVFLGLSKFRLFKETPIVFKTLFESIADGVLVLDPMDRIVSYNPAVSEMVGGFASKAEKRAGVQSLWDRISPGFSEEDRKKHSFKWEGSGSERWYSATLSAIRVRNAEFLGKIVVIRDITQEVESREALVAAKTEAEQANQAKSEFLANMSHEIRTPLNGVIGFTELLGNTALSEQQKRYVTTAFSSANVLLDLINNVLDLSKIEAGKMDLDIQEVNLRQVIRGIADVMSFQAAKDNIEFVLRISPDVPYKFLGDEVKIKQVLINLLNNAFKFTHAGEVELRIGVLDRVADKVRLRFEVRDTGIGIPDEKQQMIFEAFSQADASTTKKYGGTGLGLTISNKLLGLMNSTLMLDSQAGKGSVFSFELPNIVSLKESPFIDKSFSDYSPALLVGFEGALAETLQFFLHCLSIQYTSVSSYDEALGWLSKHPGVRSLFSHVRKNEEGGVSYEVRDFVVRLGPAFRNRCCIVFPTDTPEVTFSQFQTLGCRKKLIKPFMLMDLVDQFEKWTVSDNPTDLDGTNRILTPTNVKMKVLVAEDNAVNRMLVKVYLSNLFPAFTVIEAENGVDAYDLYEKERPDLVITDLHMPDMNGYELVRKIRAGENTRRIPILALTANVMEGQEEACKEAGVDDYITKPVRQETFRTVLEKWLR</sequence>
<evidence type="ECO:0000256" key="12">
    <source>
        <dbReference type="SAM" id="Phobius"/>
    </source>
</evidence>
<name>R7ZZ74_9BACT</name>
<protein>
    <recommendedName>
        <fullName evidence="10">Sensory/regulatory protein RpfC</fullName>
        <ecNumber evidence="2">2.7.13.3</ecNumber>
    </recommendedName>
</protein>
<dbReference type="SUPFAM" id="SSF55785">
    <property type="entry name" value="PYP-like sensor domain (PAS domain)"/>
    <property type="match status" value="1"/>
</dbReference>
<dbReference type="PANTHER" id="PTHR45339">
    <property type="entry name" value="HYBRID SIGNAL TRANSDUCTION HISTIDINE KINASE J"/>
    <property type="match status" value="1"/>
</dbReference>
<keyword evidence="4" id="KW-0808">Transferase</keyword>
<dbReference type="Gene3D" id="3.40.50.2300">
    <property type="match status" value="1"/>
</dbReference>
<dbReference type="InterPro" id="IPR000014">
    <property type="entry name" value="PAS"/>
</dbReference>
<dbReference type="SUPFAM" id="SSF52172">
    <property type="entry name" value="CheY-like"/>
    <property type="match status" value="1"/>
</dbReference>
<dbReference type="InterPro" id="IPR036890">
    <property type="entry name" value="HATPase_C_sf"/>
</dbReference>
<evidence type="ECO:0000256" key="4">
    <source>
        <dbReference type="ARBA" id="ARBA00022679"/>
    </source>
</evidence>
<evidence type="ECO:0000259" key="13">
    <source>
        <dbReference type="PROSITE" id="PS50109"/>
    </source>
</evidence>
<reference evidence="16 17" key="1">
    <citation type="submission" date="2013-02" db="EMBL/GenBank/DDBJ databases">
        <title>A novel strain isolated from Lonar lake, Maharashtra, India.</title>
        <authorList>
            <person name="Singh A."/>
        </authorList>
    </citation>
    <scope>NUCLEOTIDE SEQUENCE [LARGE SCALE GENOMIC DNA]</scope>
    <source>
        <strain evidence="16 17">AK24</strain>
    </source>
</reference>
<organism evidence="16 17">
    <name type="scientific">Lunatimonas lonarensis</name>
    <dbReference type="NCBI Taxonomy" id="1232681"/>
    <lineage>
        <taxon>Bacteria</taxon>
        <taxon>Pseudomonadati</taxon>
        <taxon>Bacteroidota</taxon>
        <taxon>Cytophagia</taxon>
        <taxon>Cytophagales</taxon>
        <taxon>Cyclobacteriaceae</taxon>
    </lineage>
</organism>
<dbReference type="Gene3D" id="3.30.565.10">
    <property type="entry name" value="Histidine kinase-like ATPase, C-terminal domain"/>
    <property type="match status" value="1"/>
</dbReference>
<dbReference type="Gene3D" id="3.30.450.20">
    <property type="entry name" value="PAS domain"/>
    <property type="match status" value="1"/>
</dbReference>
<feature type="transmembrane region" description="Helical" evidence="12">
    <location>
        <begin position="103"/>
        <end position="125"/>
    </location>
</feature>
<dbReference type="NCBIfam" id="TIGR00229">
    <property type="entry name" value="sensory_box"/>
    <property type="match status" value="1"/>
</dbReference>
<dbReference type="SMART" id="SM00387">
    <property type="entry name" value="HATPase_c"/>
    <property type="match status" value="1"/>
</dbReference>
<dbReference type="PROSITE" id="PS50112">
    <property type="entry name" value="PAS"/>
    <property type="match status" value="1"/>
</dbReference>
<evidence type="ECO:0000256" key="8">
    <source>
        <dbReference type="ARBA" id="ARBA00023012"/>
    </source>
</evidence>
<dbReference type="PANTHER" id="PTHR45339:SF1">
    <property type="entry name" value="HYBRID SIGNAL TRANSDUCTION HISTIDINE KINASE J"/>
    <property type="match status" value="1"/>
</dbReference>
<dbReference type="InterPro" id="IPR001789">
    <property type="entry name" value="Sig_transdc_resp-reg_receiver"/>
</dbReference>
<dbReference type="AlphaFoldDB" id="R7ZZ74"/>
<keyword evidence="17" id="KW-1185">Reference proteome</keyword>